<keyword evidence="3" id="KW-1185">Reference proteome</keyword>
<dbReference type="Pfam" id="PF13392">
    <property type="entry name" value="HNH_3"/>
    <property type="match status" value="1"/>
</dbReference>
<dbReference type="Proteomes" id="UP001470230">
    <property type="component" value="Unassembled WGS sequence"/>
</dbReference>
<reference evidence="2 3" key="1">
    <citation type="submission" date="2024-04" db="EMBL/GenBank/DDBJ databases">
        <title>Tritrichomonas musculus Genome.</title>
        <authorList>
            <person name="Alves-Ferreira E."/>
            <person name="Grigg M."/>
            <person name="Lorenzi H."/>
            <person name="Galac M."/>
        </authorList>
    </citation>
    <scope>NUCLEOTIDE SEQUENCE [LARGE SCALE GENOMIC DNA]</scope>
    <source>
        <strain evidence="2 3">EAF2021</strain>
    </source>
</reference>
<name>A0ABR2GUZ2_9EUKA</name>
<evidence type="ECO:0000313" key="2">
    <source>
        <dbReference type="EMBL" id="KAK8837182.1"/>
    </source>
</evidence>
<dbReference type="InterPro" id="IPR003615">
    <property type="entry name" value="HNH_nuc"/>
</dbReference>
<dbReference type="Gene3D" id="3.90.75.20">
    <property type="match status" value="1"/>
</dbReference>
<dbReference type="SUPFAM" id="SSF54060">
    <property type="entry name" value="His-Me finger endonucleases"/>
    <property type="match status" value="1"/>
</dbReference>
<comment type="caution">
    <text evidence="2">The sequence shown here is derived from an EMBL/GenBank/DDBJ whole genome shotgun (WGS) entry which is preliminary data.</text>
</comment>
<proteinExistence type="predicted"/>
<dbReference type="EMBL" id="JAPFFF010000061">
    <property type="protein sequence ID" value="KAK8837182.1"/>
    <property type="molecule type" value="Genomic_DNA"/>
</dbReference>
<organism evidence="2 3">
    <name type="scientific">Tritrichomonas musculus</name>
    <dbReference type="NCBI Taxonomy" id="1915356"/>
    <lineage>
        <taxon>Eukaryota</taxon>
        <taxon>Metamonada</taxon>
        <taxon>Parabasalia</taxon>
        <taxon>Tritrichomonadida</taxon>
        <taxon>Tritrichomonadidae</taxon>
        <taxon>Tritrichomonas</taxon>
    </lineage>
</organism>
<accession>A0ABR2GUZ2</accession>
<protein>
    <recommendedName>
        <fullName evidence="1">HNH nuclease domain-containing protein</fullName>
    </recommendedName>
</protein>
<feature type="domain" description="HNH nuclease" evidence="1">
    <location>
        <begin position="53"/>
        <end position="97"/>
    </location>
</feature>
<dbReference type="InterPro" id="IPR044925">
    <property type="entry name" value="His-Me_finger_sf"/>
</dbReference>
<gene>
    <name evidence="2" type="ORF">M9Y10_036911</name>
</gene>
<evidence type="ECO:0000313" key="3">
    <source>
        <dbReference type="Proteomes" id="UP001470230"/>
    </source>
</evidence>
<feature type="non-terminal residue" evidence="2">
    <location>
        <position position="405"/>
    </location>
</feature>
<sequence length="405" mass="47661">MTTDFVPLLNFEDEYEIMVEYPNVIRKTSNQQIVNERIDAHGYVVVSLHSYPYKKHRLIALQFIPNRNNFPQVDHRNHIRTDNRIDNLRWCDNSINNKNRLSYNGVEAQYVDELPENAEVIDEYNGWEFENYYIDHDLNIYYDTGANYRILYKLDKPWYQKISELANVSSLLRGIRNHIYDKKYQTIIQKYSELLSGIFSNENFISGLTTLVDDQDLKNCINDLENLIRRQETDENGNIIEIFPKEAISPEPIDYIECIVLYPNKYPATKQVIKDIVTEINKLPDQGVQNGDLLLTIALIKIWNSGKRWLLPSEVYDTIMEFVKQLQAKKLTDCNALRDEKIFPEVHQMLQTFSNSWGQTKVFWSRQISAELATKQIMIGNTELKQRAQDYTEILLNLQKVENID</sequence>
<evidence type="ECO:0000259" key="1">
    <source>
        <dbReference type="Pfam" id="PF13392"/>
    </source>
</evidence>